<evidence type="ECO:0000313" key="6">
    <source>
        <dbReference type="EMBL" id="KUG61544.1"/>
    </source>
</evidence>
<dbReference type="GO" id="GO:0005737">
    <property type="term" value="C:cytoplasm"/>
    <property type="evidence" value="ECO:0007669"/>
    <property type="project" value="TreeGrafter"/>
</dbReference>
<dbReference type="OrthoDB" id="9791139at2"/>
<evidence type="ECO:0000256" key="1">
    <source>
        <dbReference type="ARBA" id="ARBA00022801"/>
    </source>
</evidence>
<dbReference type="GO" id="GO:0019262">
    <property type="term" value="P:N-acetylneuraminate catabolic process"/>
    <property type="evidence" value="ECO:0007669"/>
    <property type="project" value="TreeGrafter"/>
</dbReference>
<keyword evidence="2" id="KW-0119">Carbohydrate metabolism</keyword>
<dbReference type="CDD" id="cd01399">
    <property type="entry name" value="GlcN6P_deaminase"/>
    <property type="match status" value="1"/>
</dbReference>
<proteinExistence type="predicted"/>
<dbReference type="GO" id="GO:0005975">
    <property type="term" value="P:carbohydrate metabolic process"/>
    <property type="evidence" value="ECO:0007669"/>
    <property type="project" value="InterPro"/>
</dbReference>
<dbReference type="NCBIfam" id="NF001684">
    <property type="entry name" value="PRK00443.1-4"/>
    <property type="match status" value="1"/>
</dbReference>
<dbReference type="RefSeq" id="WP_058872960.1">
    <property type="nucleotide sequence ID" value="NZ_LQBK01000004.1"/>
</dbReference>
<keyword evidence="1" id="KW-0378">Hydrolase</keyword>
<feature type="domain" description="Glucosamine/galactosamine-6-phosphate isomerase" evidence="5">
    <location>
        <begin position="9"/>
        <end position="224"/>
    </location>
</feature>
<dbReference type="Gene3D" id="3.40.50.1360">
    <property type="match status" value="1"/>
</dbReference>
<organism evidence="6 7">
    <name type="scientific">Kocuria rosea subsp. polaris</name>
    <dbReference type="NCBI Taxonomy" id="136273"/>
    <lineage>
        <taxon>Bacteria</taxon>
        <taxon>Bacillati</taxon>
        <taxon>Actinomycetota</taxon>
        <taxon>Actinomycetes</taxon>
        <taxon>Micrococcales</taxon>
        <taxon>Micrococcaceae</taxon>
        <taxon>Kocuria</taxon>
    </lineage>
</organism>
<sequence>MDVVIVPTAADVGRHAADVVAARIAAQPDTVLGVATGSSPVGIYRELARRRAEGSLELGRLTCFALDEYVGLAPGHPRSYAAYLDREIARPWGLPSSRVRVPEASRPDLAEAAEEYEQAIAAAGGIDLQILGIGTNGHIGFNEPISSLSSRTRVTALSAQTRADNARFFDGPDAVPTHCLTQGLGTILDARRVLLVAQGERKAAAVAAAVEGPVAARCPASVLQFHPHATLVLDEAAASALTLPHHHRPVPDRGDGAVPGSPAAAS</sequence>
<evidence type="ECO:0000256" key="4">
    <source>
        <dbReference type="SAM" id="MobiDB-lite"/>
    </source>
</evidence>
<gene>
    <name evidence="6" type="ORF">AVL61_01055</name>
</gene>
<dbReference type="AlphaFoldDB" id="A0A0W8INX5"/>
<dbReference type="EMBL" id="LQBK01000004">
    <property type="protein sequence ID" value="KUG61544.1"/>
    <property type="molecule type" value="Genomic_DNA"/>
</dbReference>
<reference evidence="7" key="1">
    <citation type="submission" date="2015-12" db="EMBL/GenBank/DDBJ databases">
        <authorList>
            <person name="Nair G.R."/>
            <person name="Kaur G."/>
            <person name="Mayilraj S."/>
        </authorList>
    </citation>
    <scope>NUCLEOTIDE SEQUENCE [LARGE SCALE GENOMIC DNA]</scope>
    <source>
        <strain evidence="7">CD08_4</strain>
    </source>
</reference>
<dbReference type="GO" id="GO:0006046">
    <property type="term" value="P:N-acetylglucosamine catabolic process"/>
    <property type="evidence" value="ECO:0007669"/>
    <property type="project" value="UniProtKB-UniRule"/>
</dbReference>
<dbReference type="InterPro" id="IPR006148">
    <property type="entry name" value="Glc/Gal-6P_isomerase"/>
</dbReference>
<dbReference type="GO" id="GO:0006043">
    <property type="term" value="P:glucosamine catabolic process"/>
    <property type="evidence" value="ECO:0007669"/>
    <property type="project" value="TreeGrafter"/>
</dbReference>
<accession>A0A0W8INX5</accession>
<dbReference type="SUPFAM" id="SSF100950">
    <property type="entry name" value="NagB/RpiA/CoA transferase-like"/>
    <property type="match status" value="1"/>
</dbReference>
<dbReference type="NCBIfam" id="TIGR00502">
    <property type="entry name" value="nagB"/>
    <property type="match status" value="1"/>
</dbReference>
<evidence type="ECO:0000256" key="2">
    <source>
        <dbReference type="ARBA" id="ARBA00023277"/>
    </source>
</evidence>
<name>A0A0W8INX5_KOCRO</name>
<protein>
    <recommendedName>
        <fullName evidence="3">Glucosamine-6-phosphate deaminase</fullName>
        <ecNumber evidence="3">3.5.99.6</ecNumber>
    </recommendedName>
</protein>
<dbReference type="InterPro" id="IPR004547">
    <property type="entry name" value="Glucosamine6P_isomerase"/>
</dbReference>
<dbReference type="Pfam" id="PF01182">
    <property type="entry name" value="Glucosamine_iso"/>
    <property type="match status" value="1"/>
</dbReference>
<dbReference type="GO" id="GO:0042802">
    <property type="term" value="F:identical protein binding"/>
    <property type="evidence" value="ECO:0007669"/>
    <property type="project" value="TreeGrafter"/>
</dbReference>
<dbReference type="PANTHER" id="PTHR11280:SF5">
    <property type="entry name" value="GLUCOSAMINE-6-PHOSPHATE ISOMERASE"/>
    <property type="match status" value="1"/>
</dbReference>
<dbReference type="PROSITE" id="PS01161">
    <property type="entry name" value="GLC_GALNAC_ISOMERASE"/>
    <property type="match status" value="1"/>
</dbReference>
<dbReference type="EC" id="3.5.99.6" evidence="3"/>
<dbReference type="InterPro" id="IPR018321">
    <property type="entry name" value="Glucosamine6P_isomerase_CS"/>
</dbReference>
<dbReference type="GO" id="GO:0004342">
    <property type="term" value="F:glucosamine-6-phosphate deaminase activity"/>
    <property type="evidence" value="ECO:0007669"/>
    <property type="project" value="UniProtKB-UniRule"/>
</dbReference>
<feature type="region of interest" description="Disordered" evidence="4">
    <location>
        <begin position="245"/>
        <end position="266"/>
    </location>
</feature>
<evidence type="ECO:0000256" key="3">
    <source>
        <dbReference type="NCBIfam" id="TIGR00502"/>
    </source>
</evidence>
<dbReference type="InterPro" id="IPR037171">
    <property type="entry name" value="NagB/RpiA_transferase-like"/>
</dbReference>
<evidence type="ECO:0000313" key="7">
    <source>
        <dbReference type="Proteomes" id="UP000053512"/>
    </source>
</evidence>
<dbReference type="PANTHER" id="PTHR11280">
    <property type="entry name" value="GLUCOSAMINE-6-PHOSPHATE ISOMERASE"/>
    <property type="match status" value="1"/>
</dbReference>
<evidence type="ECO:0000259" key="5">
    <source>
        <dbReference type="Pfam" id="PF01182"/>
    </source>
</evidence>
<comment type="caution">
    <text evidence="6">The sequence shown here is derived from an EMBL/GenBank/DDBJ whole genome shotgun (WGS) entry which is preliminary data.</text>
</comment>
<dbReference type="Proteomes" id="UP000053512">
    <property type="component" value="Unassembled WGS sequence"/>
</dbReference>